<reference evidence="1" key="1">
    <citation type="submission" date="2019-04" db="EMBL/GenBank/DDBJ databases">
        <title>Draft genome sequences of Streptomyces avermitilis MC3.</title>
        <authorList>
            <person name="Komaki H."/>
            <person name="Tamura T."/>
            <person name="Hosoyama A."/>
        </authorList>
    </citation>
    <scope>NUCLEOTIDE SEQUENCE</scope>
    <source>
        <strain evidence="1">MC3</strain>
    </source>
</reference>
<dbReference type="EMBL" id="AP019621">
    <property type="protein sequence ID" value="BBJ51665.1"/>
    <property type="molecule type" value="Genomic_DNA"/>
</dbReference>
<evidence type="ECO:0000313" key="1">
    <source>
        <dbReference type="EMBL" id="BBJ51665.1"/>
    </source>
</evidence>
<accession>A0A499VAZ2</accession>
<sequence>MARSILKGKDRLHEAVGRAAGGLFGLLGRPRIERVFAQELARRIPLPVDAKLSAAARGLQIAGIYICIVGNRDLADCACLRDVLKVEGKERLQRLIQGAMEDWKGLPRRIRDGVTEL</sequence>
<gene>
    <name evidence="1" type="ORF">SAVMC3_42940</name>
</gene>
<dbReference type="RefSeq" id="WP_137951340.1">
    <property type="nucleotide sequence ID" value="NZ_JBIUAZ010000010.1"/>
</dbReference>
<name>A0A499VAZ2_STRAX</name>
<proteinExistence type="predicted"/>
<dbReference type="AlphaFoldDB" id="A0A499VAZ2"/>
<organism evidence="1">
    <name type="scientific">Streptomyces avermitilis</name>
    <dbReference type="NCBI Taxonomy" id="33903"/>
    <lineage>
        <taxon>Bacteria</taxon>
        <taxon>Bacillati</taxon>
        <taxon>Actinomycetota</taxon>
        <taxon>Actinomycetes</taxon>
        <taxon>Kitasatosporales</taxon>
        <taxon>Streptomycetaceae</taxon>
        <taxon>Streptomyces</taxon>
    </lineage>
</organism>
<protein>
    <submittedName>
        <fullName evidence="1">Uncharacterized protein</fullName>
    </submittedName>
</protein>